<dbReference type="EMBL" id="KK207902">
    <property type="protein sequence ID" value="EZF49464.1"/>
    <property type="molecule type" value="Genomic_DNA"/>
</dbReference>
<organism evidence="1">
    <name type="scientific">Trichophyton rubrum CBS 288.86</name>
    <dbReference type="NCBI Taxonomy" id="1215330"/>
    <lineage>
        <taxon>Eukaryota</taxon>
        <taxon>Fungi</taxon>
        <taxon>Dikarya</taxon>
        <taxon>Ascomycota</taxon>
        <taxon>Pezizomycotina</taxon>
        <taxon>Eurotiomycetes</taxon>
        <taxon>Eurotiomycetidae</taxon>
        <taxon>Onygenales</taxon>
        <taxon>Arthrodermataceae</taxon>
        <taxon>Trichophyton</taxon>
    </lineage>
</organism>
<evidence type="ECO:0000313" key="1">
    <source>
        <dbReference type="EMBL" id="EZF49464.1"/>
    </source>
</evidence>
<sequence length="129" mass="14176">MALKVKMRLKLKSTFDADAELLQGGVRGRGLFSSRALSQGLDRPEVLAKHEAPFFLGDSGSFSRFPRRSLPARPTGGSGFVSWLDVGAGRSPEMCGKKKKGLWDVQREHLESKGPGFKSLEMRRQRGAS</sequence>
<dbReference type="Proteomes" id="UP000023758">
    <property type="component" value="Unassembled WGS sequence"/>
</dbReference>
<accession>A0A022VU23</accession>
<dbReference type="AlphaFoldDB" id="A0A022VU23"/>
<name>A0A022VU23_TRIRU</name>
<protein>
    <submittedName>
        <fullName evidence="1">Uncharacterized protein</fullName>
    </submittedName>
</protein>
<proteinExistence type="predicted"/>
<reference evidence="1" key="1">
    <citation type="submission" date="2014-02" db="EMBL/GenBank/DDBJ databases">
        <title>The Genome Sequence of Trichophyton rubrum (morphotype fischeri) CBS 288.86.</title>
        <authorList>
            <consortium name="The Broad Institute Genomics Platform"/>
            <person name="Cuomo C.A."/>
            <person name="White T.C."/>
            <person name="Graser Y."/>
            <person name="Martinez-Rossi N."/>
            <person name="Heitman J."/>
            <person name="Young S.K."/>
            <person name="Zeng Q."/>
            <person name="Gargeya S."/>
            <person name="Abouelleil A."/>
            <person name="Alvarado L."/>
            <person name="Chapman S.B."/>
            <person name="Gainer-Dewar J."/>
            <person name="Goldberg J."/>
            <person name="Griggs A."/>
            <person name="Gujja S."/>
            <person name="Hansen M."/>
            <person name="Howarth C."/>
            <person name="Imamovic A."/>
            <person name="Larimer J."/>
            <person name="Martinez D."/>
            <person name="Murphy C."/>
            <person name="Pearson M.D."/>
            <person name="Persinoti G."/>
            <person name="Poon T."/>
            <person name="Priest M."/>
            <person name="Roberts A.D."/>
            <person name="Saif S."/>
            <person name="Shea T.D."/>
            <person name="Sykes S.N."/>
            <person name="Wortman J."/>
            <person name="Nusbaum C."/>
            <person name="Birren B."/>
        </authorList>
    </citation>
    <scope>NUCLEOTIDE SEQUENCE [LARGE SCALE GENOMIC DNA]</scope>
    <source>
        <strain evidence="1">CBS 288.86</strain>
    </source>
</reference>
<gene>
    <name evidence="1" type="ORF">H103_07039</name>
</gene>
<dbReference type="HOGENOM" id="CLU_1950359_0_0_1"/>